<evidence type="ECO:0000313" key="4">
    <source>
        <dbReference type="Proteomes" id="UP000238479"/>
    </source>
</evidence>
<gene>
    <name evidence="3" type="ORF">RchiOBHm_Chr6g0266721</name>
</gene>
<dbReference type="Pfam" id="PF14244">
    <property type="entry name" value="Retrotran_gag_3"/>
    <property type="match status" value="1"/>
</dbReference>
<dbReference type="Pfam" id="PF14223">
    <property type="entry name" value="Retrotran_gag_2"/>
    <property type="match status" value="1"/>
</dbReference>
<name>A0A2P6PPS3_ROSCH</name>
<reference evidence="3 4" key="1">
    <citation type="journal article" date="2018" name="Nat. Genet.">
        <title>The Rosa genome provides new insights in the design of modern roses.</title>
        <authorList>
            <person name="Bendahmane M."/>
        </authorList>
    </citation>
    <scope>NUCLEOTIDE SEQUENCE [LARGE SCALE GENOMIC DNA]</scope>
    <source>
        <strain evidence="4">cv. Old Blush</strain>
    </source>
</reference>
<dbReference type="Gramene" id="PRQ23921">
    <property type="protein sequence ID" value="PRQ23921"/>
    <property type="gene ID" value="RchiOBHm_Chr6g0266721"/>
</dbReference>
<keyword evidence="4" id="KW-1185">Reference proteome</keyword>
<protein>
    <submittedName>
        <fullName evidence="3">Putative gag-polypeptide of LTR copia-type</fullName>
    </submittedName>
</protein>
<organism evidence="3 4">
    <name type="scientific">Rosa chinensis</name>
    <name type="common">China rose</name>
    <dbReference type="NCBI Taxonomy" id="74649"/>
    <lineage>
        <taxon>Eukaryota</taxon>
        <taxon>Viridiplantae</taxon>
        <taxon>Streptophyta</taxon>
        <taxon>Embryophyta</taxon>
        <taxon>Tracheophyta</taxon>
        <taxon>Spermatophyta</taxon>
        <taxon>Magnoliopsida</taxon>
        <taxon>eudicotyledons</taxon>
        <taxon>Gunneridae</taxon>
        <taxon>Pentapetalae</taxon>
        <taxon>rosids</taxon>
        <taxon>fabids</taxon>
        <taxon>Rosales</taxon>
        <taxon>Rosaceae</taxon>
        <taxon>Rosoideae</taxon>
        <taxon>Rosoideae incertae sedis</taxon>
        <taxon>Rosa</taxon>
    </lineage>
</organism>
<feature type="region of interest" description="Disordered" evidence="1">
    <location>
        <begin position="231"/>
        <end position="277"/>
    </location>
</feature>
<proteinExistence type="predicted"/>
<comment type="caution">
    <text evidence="3">The sequence shown here is derived from an EMBL/GenBank/DDBJ whole genome shotgun (WGS) entry which is preliminary data.</text>
</comment>
<dbReference type="OMA" id="AEMWANL"/>
<dbReference type="Proteomes" id="UP000238479">
    <property type="component" value="Chromosome 6"/>
</dbReference>
<dbReference type="AlphaFoldDB" id="A0A2P6PPS3"/>
<dbReference type="InterPro" id="IPR029472">
    <property type="entry name" value="Copia-like_N"/>
</dbReference>
<feature type="compositionally biased region" description="Low complexity" evidence="1">
    <location>
        <begin position="240"/>
        <end position="254"/>
    </location>
</feature>
<dbReference type="PANTHER" id="PTHR47481:SF22">
    <property type="entry name" value="RETROTRANSPOSON GAG DOMAIN-CONTAINING PROTEIN"/>
    <property type="match status" value="1"/>
</dbReference>
<evidence type="ECO:0000259" key="2">
    <source>
        <dbReference type="Pfam" id="PF14244"/>
    </source>
</evidence>
<evidence type="ECO:0000256" key="1">
    <source>
        <dbReference type="SAM" id="MobiDB-lite"/>
    </source>
</evidence>
<dbReference type="EMBL" id="PDCK01000044">
    <property type="protein sequence ID" value="PRQ23921.1"/>
    <property type="molecule type" value="Genomic_DNA"/>
</dbReference>
<evidence type="ECO:0000313" key="3">
    <source>
        <dbReference type="EMBL" id="PRQ23921.1"/>
    </source>
</evidence>
<dbReference type="PANTHER" id="PTHR47481">
    <property type="match status" value="1"/>
</dbReference>
<accession>A0A2P6PPS3</accession>
<sequence>MPITQTTQTTVYLPNILLDETNYPTWLFRLESFLKGQNLYGFVDGTIRCPPQFVLDSDGVTNVINNEFVAWKTQDQSIVNMLGQTLSPVAMSCAVGSKSAAEMWANLKLKFAAPNRQNILQLKSNLQGLKKGSDNIETYLDKVKSARDALETVGVFLDDEDIMVVVLRGLPSEYAAIKTVIRAQFVTCSMGELKTLLKAAEVDIENEMQPSSSMTLTAMLAQNHASTSTVLDSSPVSVHTASTSSSPAISTQSTKVPPGFSQLPPRPAVQSHSPPAPQSPYIPIPALPYGFSPYTPFSLFDTSFPMAGLYAGRGRNNNFTAGRGNFGGAGRGSFFNRHNNGVY</sequence>
<feature type="domain" description="Retrotransposon Copia-like N-terminal" evidence="2">
    <location>
        <begin position="16"/>
        <end position="50"/>
    </location>
</feature>